<gene>
    <name evidence="1" type="ORF">SVUK_LOCUS15470</name>
</gene>
<keyword evidence="2" id="KW-1185">Reference proteome</keyword>
<dbReference type="AlphaFoldDB" id="A0A3P7LMX0"/>
<reference evidence="1 2" key="1">
    <citation type="submission" date="2018-11" db="EMBL/GenBank/DDBJ databases">
        <authorList>
            <consortium name="Pathogen Informatics"/>
        </authorList>
    </citation>
    <scope>NUCLEOTIDE SEQUENCE [LARGE SCALE GENOMIC DNA]</scope>
</reference>
<sequence>MKYYVPVFVSGTQVFLQNSFSSRQLILVDVRNTLVV</sequence>
<dbReference type="EMBL" id="UYYB01108743">
    <property type="protein sequence ID" value="VDM80472.1"/>
    <property type="molecule type" value="Genomic_DNA"/>
</dbReference>
<organism evidence="1 2">
    <name type="scientific">Strongylus vulgaris</name>
    <name type="common">Blood worm</name>
    <dbReference type="NCBI Taxonomy" id="40348"/>
    <lineage>
        <taxon>Eukaryota</taxon>
        <taxon>Metazoa</taxon>
        <taxon>Ecdysozoa</taxon>
        <taxon>Nematoda</taxon>
        <taxon>Chromadorea</taxon>
        <taxon>Rhabditida</taxon>
        <taxon>Rhabditina</taxon>
        <taxon>Rhabditomorpha</taxon>
        <taxon>Strongyloidea</taxon>
        <taxon>Strongylidae</taxon>
        <taxon>Strongylus</taxon>
    </lineage>
</organism>
<accession>A0A3P7LMX0</accession>
<evidence type="ECO:0000313" key="2">
    <source>
        <dbReference type="Proteomes" id="UP000270094"/>
    </source>
</evidence>
<name>A0A3P7LMX0_STRVU</name>
<evidence type="ECO:0000313" key="1">
    <source>
        <dbReference type="EMBL" id="VDM80472.1"/>
    </source>
</evidence>
<dbReference type="Proteomes" id="UP000270094">
    <property type="component" value="Unassembled WGS sequence"/>
</dbReference>
<protein>
    <submittedName>
        <fullName evidence="1">Uncharacterized protein</fullName>
    </submittedName>
</protein>
<proteinExistence type="predicted"/>